<proteinExistence type="predicted"/>
<feature type="transmembrane region" description="Helical" evidence="8">
    <location>
        <begin position="83"/>
        <end position="101"/>
    </location>
</feature>
<evidence type="ECO:0000259" key="9">
    <source>
        <dbReference type="Pfam" id="PF13231"/>
    </source>
</evidence>
<dbReference type="InterPro" id="IPR050297">
    <property type="entry name" value="LipidA_mod_glycosyltrf_83"/>
</dbReference>
<feature type="transmembrane region" description="Helical" evidence="8">
    <location>
        <begin position="113"/>
        <end position="133"/>
    </location>
</feature>
<dbReference type="EMBL" id="LGKP01000011">
    <property type="protein sequence ID" value="KPL90532.1"/>
    <property type="molecule type" value="Genomic_DNA"/>
</dbReference>
<dbReference type="RefSeq" id="WP_054533409.1">
    <property type="nucleotide sequence ID" value="NZ_LGKP01000011.1"/>
</dbReference>
<evidence type="ECO:0000256" key="5">
    <source>
        <dbReference type="ARBA" id="ARBA00022692"/>
    </source>
</evidence>
<name>A0A0P6XZT3_9CHLR</name>
<dbReference type="InterPro" id="IPR038731">
    <property type="entry name" value="RgtA/B/C-like"/>
</dbReference>
<evidence type="ECO:0000256" key="1">
    <source>
        <dbReference type="ARBA" id="ARBA00004651"/>
    </source>
</evidence>
<keyword evidence="11" id="KW-1185">Reference proteome</keyword>
<keyword evidence="3" id="KW-0328">Glycosyltransferase</keyword>
<dbReference type="STRING" id="70996.SE18_05415"/>
<dbReference type="GO" id="GO:0016763">
    <property type="term" value="F:pentosyltransferase activity"/>
    <property type="evidence" value="ECO:0007669"/>
    <property type="project" value="TreeGrafter"/>
</dbReference>
<accession>A0A0P6XZT3</accession>
<comment type="caution">
    <text evidence="10">The sequence shown here is derived from an EMBL/GenBank/DDBJ whole genome shotgun (WGS) entry which is preliminary data.</text>
</comment>
<dbReference type="PANTHER" id="PTHR33908">
    <property type="entry name" value="MANNOSYLTRANSFERASE YKCB-RELATED"/>
    <property type="match status" value="1"/>
</dbReference>
<sequence length="483" mass="54116">MLRRFRRRRLALWAVIGAVCGLIWLLRMPLHHLPLERDEAAYAVIARDWADGAIPYRDRFDHKPPFVYVAYAPPVLVGTEPVQAIRVWATLWLLVTTLVLWRAGRRLWRSEVAGVLTAILVASWNSAVFLQGVTFNSEAIMLLPSGLALLFGLKALDNGQKAWWMLAGIAAAVAILAKPVGVLIVPALFVTTLAIKGDVNERIGRAILIIDGLALVLIPTVLYFALAGGWSDFVEANWTYNTTYLQQTNATVSQLWPIWRSLLLLVVAGIIGATMAWRRRRYWPSLILAGLWSLGLIASAFVSLRAYPHYYQALVPALAVFAGGLAKVRFGFLQQYKDFSIVLIAVLLAILPLSSLWPLYNKTPEAQIEQLYGVDGREFFALAPKVVEWIDRNVGKQTSVWVWAAEPEIYLYGNYAVPSRFPYDYPLAILPNALDETLQQLRSKPPKVIVTYGAVRPIGFDAMLKVAPYRIRVHLGGYDIWVR</sequence>
<dbReference type="GO" id="GO:0009103">
    <property type="term" value="P:lipopolysaccharide biosynthetic process"/>
    <property type="evidence" value="ECO:0007669"/>
    <property type="project" value="UniProtKB-ARBA"/>
</dbReference>
<evidence type="ECO:0000256" key="2">
    <source>
        <dbReference type="ARBA" id="ARBA00022475"/>
    </source>
</evidence>
<keyword evidence="4" id="KW-0808">Transferase</keyword>
<evidence type="ECO:0000256" key="3">
    <source>
        <dbReference type="ARBA" id="ARBA00022676"/>
    </source>
</evidence>
<keyword evidence="2" id="KW-1003">Cell membrane</keyword>
<protein>
    <recommendedName>
        <fullName evidence="9">Glycosyltransferase RgtA/B/C/D-like domain-containing protein</fullName>
    </recommendedName>
</protein>
<feature type="transmembrane region" description="Helical" evidence="8">
    <location>
        <begin position="310"/>
        <end position="328"/>
    </location>
</feature>
<dbReference type="GO" id="GO:0005886">
    <property type="term" value="C:plasma membrane"/>
    <property type="evidence" value="ECO:0007669"/>
    <property type="project" value="UniProtKB-SubCell"/>
</dbReference>
<dbReference type="OrthoDB" id="154850at2"/>
<evidence type="ECO:0000313" key="11">
    <source>
        <dbReference type="Proteomes" id="UP000050277"/>
    </source>
</evidence>
<evidence type="ECO:0000256" key="4">
    <source>
        <dbReference type="ARBA" id="ARBA00022679"/>
    </source>
</evidence>
<feature type="transmembrane region" description="Helical" evidence="8">
    <location>
        <begin position="12"/>
        <end position="30"/>
    </location>
</feature>
<feature type="domain" description="Glycosyltransferase RgtA/B/C/D-like" evidence="9">
    <location>
        <begin position="63"/>
        <end position="222"/>
    </location>
</feature>
<comment type="subcellular location">
    <subcellularLocation>
        <location evidence="1">Cell membrane</location>
        <topology evidence="1">Multi-pass membrane protein</topology>
    </subcellularLocation>
</comment>
<dbReference type="PANTHER" id="PTHR33908:SF11">
    <property type="entry name" value="MEMBRANE PROTEIN"/>
    <property type="match status" value="1"/>
</dbReference>
<evidence type="ECO:0000256" key="6">
    <source>
        <dbReference type="ARBA" id="ARBA00022989"/>
    </source>
</evidence>
<gene>
    <name evidence="10" type="ORF">SE18_05415</name>
</gene>
<evidence type="ECO:0000256" key="8">
    <source>
        <dbReference type="SAM" id="Phobius"/>
    </source>
</evidence>
<dbReference type="Proteomes" id="UP000050277">
    <property type="component" value="Unassembled WGS sequence"/>
</dbReference>
<dbReference type="AlphaFoldDB" id="A0A0P6XZT3"/>
<dbReference type="Pfam" id="PF13231">
    <property type="entry name" value="PMT_2"/>
    <property type="match status" value="1"/>
</dbReference>
<organism evidence="10 11">
    <name type="scientific">Herpetosiphon geysericola</name>
    <dbReference type="NCBI Taxonomy" id="70996"/>
    <lineage>
        <taxon>Bacteria</taxon>
        <taxon>Bacillati</taxon>
        <taxon>Chloroflexota</taxon>
        <taxon>Chloroflexia</taxon>
        <taxon>Herpetosiphonales</taxon>
        <taxon>Herpetosiphonaceae</taxon>
        <taxon>Herpetosiphon</taxon>
    </lineage>
</organism>
<reference evidence="10 11" key="1">
    <citation type="submission" date="2015-07" db="EMBL/GenBank/DDBJ databases">
        <title>Whole genome sequence of Herpetosiphon geysericola DSM 7119.</title>
        <authorList>
            <person name="Hemp J."/>
            <person name="Ward L.M."/>
            <person name="Pace L.A."/>
            <person name="Fischer W.W."/>
        </authorList>
    </citation>
    <scope>NUCLEOTIDE SEQUENCE [LARGE SCALE GENOMIC DNA]</scope>
    <source>
        <strain evidence="10 11">DSM 7119</strain>
    </source>
</reference>
<evidence type="ECO:0000313" key="10">
    <source>
        <dbReference type="EMBL" id="KPL90532.1"/>
    </source>
</evidence>
<keyword evidence="5 8" id="KW-0812">Transmembrane</keyword>
<feature type="transmembrane region" description="Helical" evidence="8">
    <location>
        <begin position="258"/>
        <end position="277"/>
    </location>
</feature>
<feature type="transmembrane region" description="Helical" evidence="8">
    <location>
        <begin position="340"/>
        <end position="360"/>
    </location>
</feature>
<evidence type="ECO:0000256" key="7">
    <source>
        <dbReference type="ARBA" id="ARBA00023136"/>
    </source>
</evidence>
<feature type="transmembrane region" description="Helical" evidence="8">
    <location>
        <begin position="162"/>
        <end position="195"/>
    </location>
</feature>
<keyword evidence="6 8" id="KW-1133">Transmembrane helix</keyword>
<feature type="transmembrane region" description="Helical" evidence="8">
    <location>
        <begin position="207"/>
        <end position="230"/>
    </location>
</feature>
<feature type="transmembrane region" description="Helical" evidence="8">
    <location>
        <begin position="286"/>
        <end position="304"/>
    </location>
</feature>
<keyword evidence="7 8" id="KW-0472">Membrane</keyword>